<dbReference type="SUPFAM" id="SSF51445">
    <property type="entry name" value="(Trans)glycosidases"/>
    <property type="match status" value="1"/>
</dbReference>
<proteinExistence type="inferred from homology"/>
<comment type="similarity">
    <text evidence="10">Belongs to the glycosyl hydrolase 18 family. Chitinase class III subfamily.</text>
</comment>
<evidence type="ECO:0000256" key="6">
    <source>
        <dbReference type="ARBA" id="ARBA00023157"/>
    </source>
</evidence>
<dbReference type="PROSITE" id="PS51910">
    <property type="entry name" value="GH18_2"/>
    <property type="match status" value="1"/>
</dbReference>
<dbReference type="EMBL" id="JBCGBO010000024">
    <property type="protein sequence ID" value="KAK9181910.1"/>
    <property type="molecule type" value="Genomic_DNA"/>
</dbReference>
<dbReference type="Pfam" id="PF01535">
    <property type="entry name" value="PPR"/>
    <property type="match status" value="1"/>
</dbReference>
<dbReference type="InterPro" id="IPR001579">
    <property type="entry name" value="Glyco_hydro_18_chit_AS"/>
</dbReference>
<evidence type="ECO:0000313" key="14">
    <source>
        <dbReference type="EMBL" id="KAK9181910.1"/>
    </source>
</evidence>
<evidence type="ECO:0000256" key="9">
    <source>
        <dbReference type="ARBA" id="ARBA00023326"/>
    </source>
</evidence>
<protein>
    <recommendedName>
        <fullName evidence="2">chitinase</fullName>
        <ecNumber evidence="2">3.2.1.14</ecNumber>
    </recommendedName>
</protein>
<sequence>MKAVVLLCRHFSTAKPVQALVLSTQYTLLSGDACIDILDKYPDIKTLKKLHAKIIINQHLHSNPSIGLKLMRTYGACGQMVDTRHVFDEITNKNVVFFNVLIRSYVNNYLYYDALRVYKNMSVHGFDPDCYTYPCVLKACSGSNSLLVGLQIHCSAVKVGLDYNLFIGNGLVAMYGKCGCLKEARRVLNDMPSKDVVTWNSMVAGYAQNGRFNEALDVCREMESLRIKPDADTMASLLPSVTNTSPENVLSVKEMFLKLDNKNLVSWNVMIAVYANNSMPAEAVDLYLQMEVHGIEPNAISVASVLPACGDLSALLLGRKIHRYVERKKLQPNLRLENALVDMYAKCGSLTEARTVFDQMRCRDVVSWTSMISAYGMSGQGSDAVALFSKMLMSGLCPDSIAFVSVLSACSHAGLLEEGRYYFKIMTEQYKLVPRIEHFACLVDLLGRAGKVEEAYDLIKQMPMEPNERIWGSLVAACCIYSNMDIGILAADHIFHLAPNQSEMARNSPAIATFLSLLVCLVTLSLIKASQGAGGIAIYWGQNGNEGTLTSTCATGKYAYVNIAFLNKFGNGRTPEINLAGHCNPAAGGCRVVSDAIKSCQSRGIKVMLSLGGGVGSYSLASVADAKNVADYLWNNFLGGTSSSRPLGAAVLDGIDFDIEQGSTLHWDDLARFLSAYSSRGKKVYLTAAPQCPFPDRFLGAALNTGLFDYVWVQFYNNPPCQYSSGNTQNLISSFNRWASSLRNGKLFLGLPAAPAAAGSGYIPPNVLTSQVLPQIKTSPKYGGVMLWSKFFDDQNGYSSSIRASV</sequence>
<dbReference type="GO" id="GO:0000272">
    <property type="term" value="P:polysaccharide catabolic process"/>
    <property type="evidence" value="ECO:0007669"/>
    <property type="project" value="UniProtKB-KW"/>
</dbReference>
<evidence type="ECO:0000256" key="11">
    <source>
        <dbReference type="PROSITE-ProRule" id="PRU00708"/>
    </source>
</evidence>
<feature type="domain" description="GH18" evidence="13">
    <location>
        <begin position="534"/>
        <end position="806"/>
    </location>
</feature>
<dbReference type="Proteomes" id="UP001428341">
    <property type="component" value="Unassembled WGS sequence"/>
</dbReference>
<keyword evidence="4 12" id="KW-0378">Hydrolase</keyword>
<dbReference type="Pfam" id="PF00704">
    <property type="entry name" value="Glyco_hydro_18"/>
    <property type="match status" value="1"/>
</dbReference>
<gene>
    <name evidence="14" type="ORF">WN944_025051</name>
</gene>
<dbReference type="PROSITE" id="PS01095">
    <property type="entry name" value="GH18_1"/>
    <property type="match status" value="1"/>
</dbReference>
<reference evidence="14 15" key="1">
    <citation type="submission" date="2024-05" db="EMBL/GenBank/DDBJ databases">
        <title>Haplotype-resolved chromosome-level genome assembly of Huyou (Citrus changshanensis).</title>
        <authorList>
            <person name="Miao C."/>
            <person name="Chen W."/>
            <person name="Wu Y."/>
            <person name="Wang L."/>
            <person name="Zhao S."/>
            <person name="Grierson D."/>
            <person name="Xu C."/>
            <person name="Chen K."/>
        </authorList>
    </citation>
    <scope>NUCLEOTIDE SEQUENCE [LARGE SCALE GENOMIC DNA]</scope>
    <source>
        <strain evidence="14">01-14</strain>
        <tissue evidence="14">Leaf</tissue>
    </source>
</reference>
<dbReference type="Gene3D" id="1.25.40.10">
    <property type="entry name" value="Tetratricopeptide repeat domain"/>
    <property type="match status" value="4"/>
</dbReference>
<evidence type="ECO:0000256" key="4">
    <source>
        <dbReference type="ARBA" id="ARBA00022801"/>
    </source>
</evidence>
<keyword evidence="3" id="KW-0677">Repeat</keyword>
<name>A0AAP0QD64_9ROSI</name>
<dbReference type="InterPro" id="IPR046960">
    <property type="entry name" value="PPR_At4g14850-like_plant"/>
</dbReference>
<evidence type="ECO:0000259" key="13">
    <source>
        <dbReference type="PROSITE" id="PS51910"/>
    </source>
</evidence>
<evidence type="ECO:0000256" key="2">
    <source>
        <dbReference type="ARBA" id="ARBA00012729"/>
    </source>
</evidence>
<keyword evidence="5" id="KW-0146">Chitin degradation</keyword>
<dbReference type="EC" id="3.2.1.14" evidence="2"/>
<evidence type="ECO:0000313" key="15">
    <source>
        <dbReference type="Proteomes" id="UP001428341"/>
    </source>
</evidence>
<feature type="repeat" description="PPR" evidence="11">
    <location>
        <begin position="364"/>
        <end position="398"/>
    </location>
</feature>
<dbReference type="InterPro" id="IPR002885">
    <property type="entry name" value="PPR_rpt"/>
</dbReference>
<keyword evidence="7" id="KW-0119">Carbohydrate metabolism</keyword>
<dbReference type="InterPro" id="IPR011990">
    <property type="entry name" value="TPR-like_helical_dom_sf"/>
</dbReference>
<dbReference type="GO" id="GO:0008843">
    <property type="term" value="F:endochitinase activity"/>
    <property type="evidence" value="ECO:0007669"/>
    <property type="project" value="UniProtKB-EC"/>
</dbReference>
<dbReference type="GO" id="GO:0009451">
    <property type="term" value="P:RNA modification"/>
    <property type="evidence" value="ECO:0007669"/>
    <property type="project" value="InterPro"/>
</dbReference>
<dbReference type="FunFam" id="3.20.20.80:FF:000015">
    <property type="entry name" value="Acidic endochitinase SE2"/>
    <property type="match status" value="1"/>
</dbReference>
<evidence type="ECO:0000256" key="10">
    <source>
        <dbReference type="ARBA" id="ARBA00025727"/>
    </source>
</evidence>
<dbReference type="NCBIfam" id="TIGR00756">
    <property type="entry name" value="PPR"/>
    <property type="match status" value="5"/>
</dbReference>
<feature type="repeat" description="PPR" evidence="11">
    <location>
        <begin position="195"/>
        <end position="229"/>
    </location>
</feature>
<dbReference type="Gene3D" id="3.20.20.80">
    <property type="entry name" value="Glycosidases"/>
    <property type="match status" value="1"/>
</dbReference>
<keyword evidence="8 12" id="KW-0326">Glycosidase</keyword>
<feature type="repeat" description="PPR" evidence="11">
    <location>
        <begin position="94"/>
        <end position="128"/>
    </location>
</feature>
<dbReference type="PANTHER" id="PTHR47926:SF373">
    <property type="entry name" value="TETRATRICOPEPTIDE-LIKE HELICAL DOMAIN SUPERFAMILY, DYW DOMAIN-CONTAINING PROTEIN"/>
    <property type="match status" value="1"/>
</dbReference>
<keyword evidence="6" id="KW-1015">Disulfide bond</keyword>
<dbReference type="GO" id="GO:0006032">
    <property type="term" value="P:chitin catabolic process"/>
    <property type="evidence" value="ECO:0007669"/>
    <property type="project" value="UniProtKB-KW"/>
</dbReference>
<dbReference type="Pfam" id="PF13041">
    <property type="entry name" value="PPR_2"/>
    <property type="match status" value="4"/>
</dbReference>
<dbReference type="PANTHER" id="PTHR47926">
    <property type="entry name" value="PENTATRICOPEPTIDE REPEAT-CONTAINING PROTEIN"/>
    <property type="match status" value="1"/>
</dbReference>
<keyword evidence="9" id="KW-0624">Polysaccharide degradation</keyword>
<evidence type="ECO:0000256" key="3">
    <source>
        <dbReference type="ARBA" id="ARBA00022737"/>
    </source>
</evidence>
<dbReference type="InterPro" id="IPR017853">
    <property type="entry name" value="GH"/>
</dbReference>
<keyword evidence="15" id="KW-1185">Reference proteome</keyword>
<evidence type="ECO:0000256" key="8">
    <source>
        <dbReference type="ARBA" id="ARBA00023295"/>
    </source>
</evidence>
<dbReference type="AlphaFoldDB" id="A0AAP0QD64"/>
<feature type="repeat" description="PPR" evidence="11">
    <location>
        <begin position="263"/>
        <end position="297"/>
    </location>
</feature>
<dbReference type="FunFam" id="1.25.40.10:FF:000344">
    <property type="entry name" value="Pentatricopeptide repeat-containing protein"/>
    <property type="match status" value="1"/>
</dbReference>
<dbReference type="CDD" id="cd02877">
    <property type="entry name" value="GH18_hevamine_XipI_class_III"/>
    <property type="match status" value="1"/>
</dbReference>
<evidence type="ECO:0000256" key="1">
    <source>
        <dbReference type="ARBA" id="ARBA00000822"/>
    </source>
</evidence>
<dbReference type="InterPro" id="IPR045321">
    <property type="entry name" value="Cts1-like"/>
</dbReference>
<accession>A0AAP0QD64</accession>
<evidence type="ECO:0000256" key="5">
    <source>
        <dbReference type="ARBA" id="ARBA00023024"/>
    </source>
</evidence>
<dbReference type="GO" id="GO:0003723">
    <property type="term" value="F:RNA binding"/>
    <property type="evidence" value="ECO:0007669"/>
    <property type="project" value="InterPro"/>
</dbReference>
<dbReference type="FunFam" id="1.25.40.10:FF:000090">
    <property type="entry name" value="Pentatricopeptide repeat-containing protein, chloroplastic"/>
    <property type="match status" value="1"/>
</dbReference>
<comment type="catalytic activity">
    <reaction evidence="1">
        <text>Random endo-hydrolysis of N-acetyl-beta-D-glucosaminide (1-&gt;4)-beta-linkages in chitin and chitodextrins.</text>
        <dbReference type="EC" id="3.2.1.14"/>
    </reaction>
</comment>
<organism evidence="14 15">
    <name type="scientific">Citrus x changshan-huyou</name>
    <dbReference type="NCBI Taxonomy" id="2935761"/>
    <lineage>
        <taxon>Eukaryota</taxon>
        <taxon>Viridiplantae</taxon>
        <taxon>Streptophyta</taxon>
        <taxon>Embryophyta</taxon>
        <taxon>Tracheophyta</taxon>
        <taxon>Spermatophyta</taxon>
        <taxon>Magnoliopsida</taxon>
        <taxon>eudicotyledons</taxon>
        <taxon>Gunneridae</taxon>
        <taxon>Pentapetalae</taxon>
        <taxon>rosids</taxon>
        <taxon>malvids</taxon>
        <taxon>Sapindales</taxon>
        <taxon>Rutaceae</taxon>
        <taxon>Aurantioideae</taxon>
        <taxon>Citrus</taxon>
    </lineage>
</organism>
<dbReference type="InterPro" id="IPR001223">
    <property type="entry name" value="Glyco_hydro18_cat"/>
</dbReference>
<evidence type="ECO:0000256" key="12">
    <source>
        <dbReference type="RuleBase" id="RU000489"/>
    </source>
</evidence>
<dbReference type="PROSITE" id="PS51375">
    <property type="entry name" value="PPR"/>
    <property type="match status" value="4"/>
</dbReference>
<comment type="caution">
    <text evidence="14">The sequence shown here is derived from an EMBL/GenBank/DDBJ whole genome shotgun (WGS) entry which is preliminary data.</text>
</comment>
<evidence type="ECO:0000256" key="7">
    <source>
        <dbReference type="ARBA" id="ARBA00023277"/>
    </source>
</evidence>